<protein>
    <submittedName>
        <fullName evidence="1">Uncharacterized protein</fullName>
    </submittedName>
</protein>
<comment type="caution">
    <text evidence="1">The sequence shown here is derived from an EMBL/GenBank/DDBJ whole genome shotgun (WGS) entry which is preliminary data.</text>
</comment>
<reference evidence="1 2" key="1">
    <citation type="submission" date="2018-12" db="EMBL/GenBank/DDBJ databases">
        <title>bacterium Hansschlegelia zhihuaiae S113.</title>
        <authorList>
            <person name="He J."/>
        </authorList>
    </citation>
    <scope>NUCLEOTIDE SEQUENCE [LARGE SCALE GENOMIC DNA]</scope>
    <source>
        <strain evidence="1 2">S 113</strain>
    </source>
</reference>
<sequence length="67" mass="7296">MAKTDADFEGELDALNPGTRETLIVAAHKEEAIWNDTMAAHSLDVGSASELRDYILRTYDSAGARLT</sequence>
<dbReference type="RefSeq" id="WP_128779356.1">
    <property type="nucleotide sequence ID" value="NZ_RYFI01000029.1"/>
</dbReference>
<name>A0A4Q0M5L7_9HYPH</name>
<dbReference type="EMBL" id="RYFI01000029">
    <property type="protein sequence ID" value="RXF67946.1"/>
    <property type="molecule type" value="Genomic_DNA"/>
</dbReference>
<gene>
    <name evidence="1" type="ORF">EK403_20695</name>
</gene>
<proteinExistence type="predicted"/>
<keyword evidence="2" id="KW-1185">Reference proteome</keyword>
<evidence type="ECO:0000313" key="2">
    <source>
        <dbReference type="Proteomes" id="UP000289708"/>
    </source>
</evidence>
<accession>A0A4Q0M5L7</accession>
<organism evidence="1 2">
    <name type="scientific">Hansschlegelia zhihuaiae</name>
    <dbReference type="NCBI Taxonomy" id="405005"/>
    <lineage>
        <taxon>Bacteria</taxon>
        <taxon>Pseudomonadati</taxon>
        <taxon>Pseudomonadota</taxon>
        <taxon>Alphaproteobacteria</taxon>
        <taxon>Hyphomicrobiales</taxon>
        <taxon>Methylopilaceae</taxon>
        <taxon>Hansschlegelia</taxon>
    </lineage>
</organism>
<evidence type="ECO:0000313" key="1">
    <source>
        <dbReference type="EMBL" id="RXF67946.1"/>
    </source>
</evidence>
<dbReference type="Proteomes" id="UP000289708">
    <property type="component" value="Unassembled WGS sequence"/>
</dbReference>
<dbReference type="AlphaFoldDB" id="A0A4Q0M5L7"/>